<dbReference type="AlphaFoldDB" id="A0A382BV42"/>
<dbReference type="GO" id="GO:0008757">
    <property type="term" value="F:S-adenosylmethionine-dependent methyltransferase activity"/>
    <property type="evidence" value="ECO:0007669"/>
    <property type="project" value="InterPro"/>
</dbReference>
<reference evidence="2" key="1">
    <citation type="submission" date="2018-05" db="EMBL/GenBank/DDBJ databases">
        <authorList>
            <person name="Lanie J.A."/>
            <person name="Ng W.-L."/>
            <person name="Kazmierczak K.M."/>
            <person name="Andrzejewski T.M."/>
            <person name="Davidsen T.M."/>
            <person name="Wayne K.J."/>
            <person name="Tettelin H."/>
            <person name="Glass J.I."/>
            <person name="Rusch D."/>
            <person name="Podicherti R."/>
            <person name="Tsui H.-C.T."/>
            <person name="Winkler M.E."/>
        </authorList>
    </citation>
    <scope>NUCLEOTIDE SEQUENCE</scope>
</reference>
<organism evidence="2">
    <name type="scientific">marine metagenome</name>
    <dbReference type="NCBI Taxonomy" id="408172"/>
    <lineage>
        <taxon>unclassified sequences</taxon>
        <taxon>metagenomes</taxon>
        <taxon>ecological metagenomes</taxon>
    </lineage>
</organism>
<evidence type="ECO:0000313" key="2">
    <source>
        <dbReference type="EMBL" id="SVB17087.1"/>
    </source>
</evidence>
<sequence length="260" mass="29459">MCPCYRKPVGVSSTWDYSGRAATYDQRADYSETALTEVLGRMGCTSSRPVADIGAGTGKLTIQLANRGFSVHSVEPNEEMRYYGMRNLLGHSVRWYTGTGESTTLPSETFQSVFFGSSFNVVQQDIALSEADRILTPAGWFACMWNHRELTDTLQQGIEQIILSAIPDYDYGSRRTDPTNVIEASGFFGPVEHHWDSFVVQMSRERITDAWRSHATLQRQAASDFESILVEIEEFLKETREEEFVVPYTTRIWIAQKHPT</sequence>
<name>A0A382BV42_9ZZZZ</name>
<dbReference type="InterPro" id="IPR013216">
    <property type="entry name" value="Methyltransf_11"/>
</dbReference>
<dbReference type="SUPFAM" id="SSF53335">
    <property type="entry name" value="S-adenosyl-L-methionine-dependent methyltransferases"/>
    <property type="match status" value="1"/>
</dbReference>
<proteinExistence type="predicted"/>
<protein>
    <recommendedName>
        <fullName evidence="1">Methyltransferase type 11 domain-containing protein</fullName>
    </recommendedName>
</protein>
<dbReference type="InterPro" id="IPR029063">
    <property type="entry name" value="SAM-dependent_MTases_sf"/>
</dbReference>
<dbReference type="EMBL" id="UINC01031283">
    <property type="protein sequence ID" value="SVB17087.1"/>
    <property type="molecule type" value="Genomic_DNA"/>
</dbReference>
<dbReference type="Pfam" id="PF08241">
    <property type="entry name" value="Methyltransf_11"/>
    <property type="match status" value="1"/>
</dbReference>
<dbReference type="CDD" id="cd02440">
    <property type="entry name" value="AdoMet_MTases"/>
    <property type="match status" value="1"/>
</dbReference>
<dbReference type="Gene3D" id="3.40.50.150">
    <property type="entry name" value="Vaccinia Virus protein VP39"/>
    <property type="match status" value="1"/>
</dbReference>
<feature type="domain" description="Methyltransferase type 11" evidence="1">
    <location>
        <begin position="52"/>
        <end position="143"/>
    </location>
</feature>
<gene>
    <name evidence="2" type="ORF">METZ01_LOCUS169941</name>
</gene>
<evidence type="ECO:0000259" key="1">
    <source>
        <dbReference type="Pfam" id="PF08241"/>
    </source>
</evidence>
<accession>A0A382BV42</accession>